<accession>A0ABQ9TVH3</accession>
<sequence>MSPTPHPPVPPQVPSGIILQNKAVGAPATPQTSTSLGPLTSPTASVLVSGQAPSGTPTAPSHAPTPAPMATTGLPPLLPAENKAFASNLPSLNVAKAASSGPGKPSGLQVRGPRSGGQDRTKSLRGTGNRGRQGKGCREDGDRGKLGPADRGSWDTTNSCAGLGRADDTQMGGQR</sequence>
<feature type="compositionally biased region" description="Pro residues" evidence="1">
    <location>
        <begin position="1"/>
        <end position="13"/>
    </location>
</feature>
<gene>
    <name evidence="2" type="ORF">P7K49_034712</name>
</gene>
<feature type="compositionally biased region" description="Low complexity" evidence="1">
    <location>
        <begin position="29"/>
        <end position="43"/>
    </location>
</feature>
<feature type="region of interest" description="Disordered" evidence="1">
    <location>
        <begin position="95"/>
        <end position="175"/>
    </location>
</feature>
<comment type="caution">
    <text evidence="2">The sequence shown here is derived from an EMBL/GenBank/DDBJ whole genome shotgun (WGS) entry which is preliminary data.</text>
</comment>
<name>A0ABQ9TVH3_SAGOE</name>
<organism evidence="2 3">
    <name type="scientific">Saguinus oedipus</name>
    <name type="common">Cotton-top tamarin</name>
    <name type="synonym">Oedipomidas oedipus</name>
    <dbReference type="NCBI Taxonomy" id="9490"/>
    <lineage>
        <taxon>Eukaryota</taxon>
        <taxon>Metazoa</taxon>
        <taxon>Chordata</taxon>
        <taxon>Craniata</taxon>
        <taxon>Vertebrata</taxon>
        <taxon>Euteleostomi</taxon>
        <taxon>Mammalia</taxon>
        <taxon>Eutheria</taxon>
        <taxon>Euarchontoglires</taxon>
        <taxon>Primates</taxon>
        <taxon>Haplorrhini</taxon>
        <taxon>Platyrrhini</taxon>
        <taxon>Cebidae</taxon>
        <taxon>Callitrichinae</taxon>
        <taxon>Saguinus</taxon>
    </lineage>
</organism>
<evidence type="ECO:0000313" key="2">
    <source>
        <dbReference type="EMBL" id="KAK2088805.1"/>
    </source>
</evidence>
<reference evidence="2 3" key="1">
    <citation type="submission" date="2023-05" db="EMBL/GenBank/DDBJ databases">
        <title>B98-5 Cell Line De Novo Hybrid Assembly: An Optical Mapping Approach.</title>
        <authorList>
            <person name="Kananen K."/>
            <person name="Auerbach J.A."/>
            <person name="Kautto E."/>
            <person name="Blachly J.S."/>
        </authorList>
    </citation>
    <scope>NUCLEOTIDE SEQUENCE [LARGE SCALE GENOMIC DNA]</scope>
    <source>
        <strain evidence="2">B95-8</strain>
        <tissue evidence="2">Cell line</tissue>
    </source>
</reference>
<protein>
    <submittedName>
        <fullName evidence="2">Uncharacterized protein</fullName>
    </submittedName>
</protein>
<feature type="region of interest" description="Disordered" evidence="1">
    <location>
        <begin position="1"/>
        <end position="82"/>
    </location>
</feature>
<evidence type="ECO:0000313" key="3">
    <source>
        <dbReference type="Proteomes" id="UP001266305"/>
    </source>
</evidence>
<dbReference type="Proteomes" id="UP001266305">
    <property type="component" value="Unassembled WGS sequence"/>
</dbReference>
<feature type="compositionally biased region" description="Basic and acidic residues" evidence="1">
    <location>
        <begin position="136"/>
        <end position="145"/>
    </location>
</feature>
<proteinExistence type="predicted"/>
<dbReference type="EMBL" id="JASSZA010000019">
    <property type="protein sequence ID" value="KAK2088805.1"/>
    <property type="molecule type" value="Genomic_DNA"/>
</dbReference>
<keyword evidence="3" id="KW-1185">Reference proteome</keyword>
<feature type="compositionally biased region" description="Low complexity" evidence="1">
    <location>
        <begin position="52"/>
        <end position="75"/>
    </location>
</feature>
<evidence type="ECO:0000256" key="1">
    <source>
        <dbReference type="SAM" id="MobiDB-lite"/>
    </source>
</evidence>